<proteinExistence type="predicted"/>
<dbReference type="AlphaFoldDB" id="A0A430RVG4"/>
<evidence type="ECO:0000313" key="1">
    <source>
        <dbReference type="EMBL" id="RTH24039.1"/>
    </source>
</evidence>
<dbReference type="RefSeq" id="WP_126213162.1">
    <property type="nucleotide sequence ID" value="NZ_PELW01000266.1"/>
</dbReference>
<sequence length="114" mass="13344">MKKPFRKLQEGIPPVRYEATYIYLTEDGTWPRNPIAIIPKDLSWIEEDTFLQIRDLRPSSQMGEVTHVRVIEVRPEIHISTGRYSQVIRRVLVVEVPSMERTNELAEEALREQG</sequence>
<dbReference type="Proteomes" id="UP000286712">
    <property type="component" value="Unassembled WGS sequence"/>
</dbReference>
<comment type="caution">
    <text evidence="1">The sequence shown here is derived from an EMBL/GenBank/DDBJ whole genome shotgun (WGS) entry which is preliminary data.</text>
</comment>
<protein>
    <submittedName>
        <fullName evidence="1">Uncharacterized protein</fullName>
    </submittedName>
</protein>
<dbReference type="EMBL" id="PELW01000266">
    <property type="protein sequence ID" value="RTH24039.1"/>
    <property type="molecule type" value="Genomic_DNA"/>
</dbReference>
<accession>A0A430RVG4</accession>
<evidence type="ECO:0000313" key="2">
    <source>
        <dbReference type="Proteomes" id="UP000286712"/>
    </source>
</evidence>
<gene>
    <name evidence="1" type="ORF">CSW40_08830</name>
</gene>
<name>A0A430RVG4_THESC</name>
<reference evidence="1 2" key="1">
    <citation type="journal article" date="2019" name="Extremophiles">
        <title>Biogeography of thermophiles and predominance of Thermus scotoductus in domestic water heaters.</title>
        <authorList>
            <person name="Wilpiszeski R.L."/>
            <person name="Zhang Z."/>
            <person name="House C.H."/>
        </authorList>
    </citation>
    <scope>NUCLEOTIDE SEQUENCE [LARGE SCALE GENOMIC DNA]</scope>
    <source>
        <strain evidence="1 2">27_S27</strain>
    </source>
</reference>
<organism evidence="1 2">
    <name type="scientific">Thermus scotoductus</name>
    <dbReference type="NCBI Taxonomy" id="37636"/>
    <lineage>
        <taxon>Bacteria</taxon>
        <taxon>Thermotogati</taxon>
        <taxon>Deinococcota</taxon>
        <taxon>Deinococci</taxon>
        <taxon>Thermales</taxon>
        <taxon>Thermaceae</taxon>
        <taxon>Thermus</taxon>
    </lineage>
</organism>